<dbReference type="EMBL" id="SCEB01214118">
    <property type="protein sequence ID" value="RXM37104.1"/>
    <property type="molecule type" value="Genomic_DNA"/>
</dbReference>
<dbReference type="Proteomes" id="UP000289886">
    <property type="component" value="Unassembled WGS sequence"/>
</dbReference>
<sequence length="103" mass="11645">MYYRFDRNLTWKADILHSSDEVKVMSKLTSMQTNQTALKKAIRDVGYIGKETYTNCAIIAATEQLISGRITGVVKIYECEFPFSIPSRHDGSKPLIDPVLTNT</sequence>
<evidence type="ECO:0000259" key="1">
    <source>
        <dbReference type="Pfam" id="PF00092"/>
    </source>
</evidence>
<protein>
    <submittedName>
        <fullName evidence="2">Collagen alpha-1(VI) chain</fullName>
    </submittedName>
</protein>
<evidence type="ECO:0000313" key="2">
    <source>
        <dbReference type="EMBL" id="RXM37104.1"/>
    </source>
</evidence>
<gene>
    <name evidence="2" type="ORF">EOD39_11206</name>
</gene>
<dbReference type="InterPro" id="IPR036465">
    <property type="entry name" value="vWFA_dom_sf"/>
</dbReference>
<dbReference type="AlphaFoldDB" id="A0A444UPM0"/>
<feature type="domain" description="VWFA" evidence="1">
    <location>
        <begin position="10"/>
        <end position="71"/>
    </location>
</feature>
<dbReference type="Pfam" id="PF00092">
    <property type="entry name" value="VWA"/>
    <property type="match status" value="1"/>
</dbReference>
<evidence type="ECO:0000313" key="3">
    <source>
        <dbReference type="Proteomes" id="UP000289886"/>
    </source>
</evidence>
<dbReference type="Gene3D" id="3.40.50.410">
    <property type="entry name" value="von Willebrand factor, type A domain"/>
    <property type="match status" value="1"/>
</dbReference>
<dbReference type="InterPro" id="IPR002035">
    <property type="entry name" value="VWF_A"/>
</dbReference>
<dbReference type="SUPFAM" id="SSF53300">
    <property type="entry name" value="vWA-like"/>
    <property type="match status" value="1"/>
</dbReference>
<reference evidence="2 3" key="1">
    <citation type="submission" date="2019-01" db="EMBL/GenBank/DDBJ databases">
        <title>Draft Genome and Complete Hox-Cluster Characterization of the Sterlet Sturgeon (Acipenser ruthenus).</title>
        <authorList>
            <person name="Wei Q."/>
        </authorList>
    </citation>
    <scope>NUCLEOTIDE SEQUENCE [LARGE SCALE GENOMIC DNA]</scope>
    <source>
        <strain evidence="2">WHYD16114868_AA</strain>
        <tissue evidence="2">Blood</tissue>
    </source>
</reference>
<comment type="caution">
    <text evidence="2">The sequence shown here is derived from an EMBL/GenBank/DDBJ whole genome shotgun (WGS) entry which is preliminary data.</text>
</comment>
<proteinExistence type="predicted"/>
<organism evidence="2 3">
    <name type="scientific">Acipenser ruthenus</name>
    <name type="common">Sterlet sturgeon</name>
    <dbReference type="NCBI Taxonomy" id="7906"/>
    <lineage>
        <taxon>Eukaryota</taxon>
        <taxon>Metazoa</taxon>
        <taxon>Chordata</taxon>
        <taxon>Craniata</taxon>
        <taxon>Vertebrata</taxon>
        <taxon>Euteleostomi</taxon>
        <taxon>Actinopterygii</taxon>
        <taxon>Chondrostei</taxon>
        <taxon>Acipenseriformes</taxon>
        <taxon>Acipenseridae</taxon>
        <taxon>Acipenser</taxon>
    </lineage>
</organism>
<dbReference type="GO" id="GO:0005581">
    <property type="term" value="C:collagen trimer"/>
    <property type="evidence" value="ECO:0007669"/>
    <property type="project" value="UniProtKB-KW"/>
</dbReference>
<name>A0A444UPM0_ACIRT</name>
<keyword evidence="3" id="KW-1185">Reference proteome</keyword>
<accession>A0A444UPM0</accession>
<keyword evidence="2" id="KW-0176">Collagen</keyword>